<feature type="domain" description="BON" evidence="7">
    <location>
        <begin position="45"/>
        <end position="114"/>
    </location>
</feature>
<dbReference type="Proteomes" id="UP000317199">
    <property type="component" value="Chromosome"/>
</dbReference>
<feature type="compositionally biased region" description="Basic and acidic residues" evidence="6">
    <location>
        <begin position="17"/>
        <end position="33"/>
    </location>
</feature>
<evidence type="ECO:0000313" key="8">
    <source>
        <dbReference type="EMBL" id="QDH71895.1"/>
    </source>
</evidence>
<evidence type="ECO:0000259" key="7">
    <source>
        <dbReference type="PROSITE" id="PS50914"/>
    </source>
</evidence>
<name>A0A514BX67_9GAMM</name>
<dbReference type="InterPro" id="IPR007055">
    <property type="entry name" value="BON_dom"/>
</dbReference>
<keyword evidence="9" id="KW-1185">Reference proteome</keyword>
<gene>
    <name evidence="8" type="ORF">FKV23_14445</name>
</gene>
<keyword evidence="3" id="KW-0677">Repeat</keyword>
<evidence type="ECO:0000256" key="6">
    <source>
        <dbReference type="SAM" id="MobiDB-lite"/>
    </source>
</evidence>
<evidence type="ECO:0000313" key="9">
    <source>
        <dbReference type="Proteomes" id="UP000317199"/>
    </source>
</evidence>
<evidence type="ECO:0000256" key="4">
    <source>
        <dbReference type="ARBA" id="ARBA00022764"/>
    </source>
</evidence>
<dbReference type="PROSITE" id="PS50914">
    <property type="entry name" value="BON"/>
    <property type="match status" value="1"/>
</dbReference>
<accession>A0A514BX67</accession>
<evidence type="ECO:0000256" key="1">
    <source>
        <dbReference type="ARBA" id="ARBA00004418"/>
    </source>
</evidence>
<dbReference type="Gene3D" id="3.30.1340.30">
    <property type="match status" value="1"/>
</dbReference>
<dbReference type="FunFam" id="3.30.1340.30:FF:000001">
    <property type="entry name" value="Molecular chaperone OsmY"/>
    <property type="match status" value="1"/>
</dbReference>
<evidence type="ECO:0000256" key="5">
    <source>
        <dbReference type="ARBA" id="ARBA00070588"/>
    </source>
</evidence>
<protein>
    <recommendedName>
        <fullName evidence="5">Osmotically-inducible protein Y</fullName>
    </recommendedName>
</protein>
<dbReference type="OrthoDB" id="8910395at2"/>
<evidence type="ECO:0000256" key="2">
    <source>
        <dbReference type="ARBA" id="ARBA00022729"/>
    </source>
</evidence>
<proteinExistence type="predicted"/>
<comment type="subcellular location">
    <subcellularLocation>
        <location evidence="1">Periplasm</location>
    </subcellularLocation>
</comment>
<organism evidence="8 9">
    <name type="scientific">Marilutibacter alkalisoli</name>
    <dbReference type="NCBI Taxonomy" id="2591633"/>
    <lineage>
        <taxon>Bacteria</taxon>
        <taxon>Pseudomonadati</taxon>
        <taxon>Pseudomonadota</taxon>
        <taxon>Gammaproteobacteria</taxon>
        <taxon>Lysobacterales</taxon>
        <taxon>Lysobacteraceae</taxon>
        <taxon>Marilutibacter</taxon>
    </lineage>
</organism>
<dbReference type="InterPro" id="IPR014004">
    <property type="entry name" value="Transpt-assoc_nodulatn_dom_bac"/>
</dbReference>
<feature type="region of interest" description="Disordered" evidence="6">
    <location>
        <begin position="1"/>
        <end position="45"/>
    </location>
</feature>
<dbReference type="Pfam" id="PF04972">
    <property type="entry name" value="BON"/>
    <property type="match status" value="1"/>
</dbReference>
<keyword evidence="4" id="KW-0574">Periplasm</keyword>
<dbReference type="InterPro" id="IPR051686">
    <property type="entry name" value="Lipoprotein_DolP"/>
</dbReference>
<sequence>MQPADEEVVPTTPADPMTRDGDRYSADADRDDVMGDGPRSDQPIDDTWITTKVKSSLLADSDVAGLDIDVETVNGVVTLSGQVDQQAQIEQATRIARDIKGVTDVRTTNLVVDAN</sequence>
<keyword evidence="2" id="KW-0732">Signal</keyword>
<evidence type="ECO:0000256" key="3">
    <source>
        <dbReference type="ARBA" id="ARBA00022737"/>
    </source>
</evidence>
<dbReference type="PANTHER" id="PTHR34606">
    <property type="entry name" value="BON DOMAIN-CONTAINING PROTEIN"/>
    <property type="match status" value="1"/>
</dbReference>
<dbReference type="KEGG" id="lyj:FKV23_14445"/>
<dbReference type="EMBL" id="CP041242">
    <property type="protein sequence ID" value="QDH71895.1"/>
    <property type="molecule type" value="Genomic_DNA"/>
</dbReference>
<dbReference type="PANTHER" id="PTHR34606:SF15">
    <property type="entry name" value="BON DOMAIN-CONTAINING PROTEIN"/>
    <property type="match status" value="1"/>
</dbReference>
<dbReference type="AlphaFoldDB" id="A0A514BX67"/>
<reference evidence="8 9" key="1">
    <citation type="submission" date="2019-06" db="EMBL/GenBank/DDBJ databases">
        <title>Lysobacter alkalisoli sp. nov. isolated from saline-alkali soil.</title>
        <authorList>
            <person name="Sun J.-Q."/>
            <person name="Xu L."/>
        </authorList>
    </citation>
    <scope>NUCLEOTIDE SEQUENCE [LARGE SCALE GENOMIC DNA]</scope>
    <source>
        <strain evidence="8 9">SJ-36</strain>
    </source>
</reference>
<dbReference type="GO" id="GO:0042597">
    <property type="term" value="C:periplasmic space"/>
    <property type="evidence" value="ECO:0007669"/>
    <property type="project" value="UniProtKB-SubCell"/>
</dbReference>
<dbReference type="SMART" id="SM00749">
    <property type="entry name" value="BON"/>
    <property type="match status" value="1"/>
</dbReference>